<dbReference type="InterPro" id="IPR000073">
    <property type="entry name" value="AB_hydrolase_1"/>
</dbReference>
<accession>A0ABV8DCZ8</accession>
<dbReference type="PANTHER" id="PTHR43798">
    <property type="entry name" value="MONOACYLGLYCEROL LIPASE"/>
    <property type="match status" value="1"/>
</dbReference>
<keyword evidence="3" id="KW-0378">Hydrolase</keyword>
<dbReference type="Proteomes" id="UP001595693">
    <property type="component" value="Unassembled WGS sequence"/>
</dbReference>
<dbReference type="PROSITE" id="PS51257">
    <property type="entry name" value="PROKAR_LIPOPROTEIN"/>
    <property type="match status" value="1"/>
</dbReference>
<name>A0ABV8DCZ8_9BURK</name>
<dbReference type="EMBL" id="JBHSAJ010000051">
    <property type="protein sequence ID" value="MFC3936329.1"/>
    <property type="molecule type" value="Genomic_DNA"/>
</dbReference>
<dbReference type="Gene3D" id="3.40.50.1820">
    <property type="entry name" value="alpha/beta hydrolase"/>
    <property type="match status" value="1"/>
</dbReference>
<dbReference type="GO" id="GO:0016787">
    <property type="term" value="F:hydrolase activity"/>
    <property type="evidence" value="ECO:0007669"/>
    <property type="project" value="UniProtKB-KW"/>
</dbReference>
<comment type="caution">
    <text evidence="3">The sequence shown here is derived from an EMBL/GenBank/DDBJ whole genome shotgun (WGS) entry which is preliminary data.</text>
</comment>
<gene>
    <name evidence="3" type="ORF">ACFOW3_17075</name>
</gene>
<evidence type="ECO:0000313" key="3">
    <source>
        <dbReference type="EMBL" id="MFC3936329.1"/>
    </source>
</evidence>
<evidence type="ECO:0000259" key="2">
    <source>
        <dbReference type="Pfam" id="PF00561"/>
    </source>
</evidence>
<dbReference type="PANTHER" id="PTHR43798:SF5">
    <property type="entry name" value="MONOACYLGLYCEROL LIPASE ABHD6"/>
    <property type="match status" value="1"/>
</dbReference>
<evidence type="ECO:0000256" key="1">
    <source>
        <dbReference type="SAM" id="SignalP"/>
    </source>
</evidence>
<reference evidence="4" key="1">
    <citation type="journal article" date="2019" name="Int. J. Syst. Evol. Microbiol.">
        <title>The Global Catalogue of Microorganisms (GCM) 10K type strain sequencing project: providing services to taxonomists for standard genome sequencing and annotation.</title>
        <authorList>
            <consortium name="The Broad Institute Genomics Platform"/>
            <consortium name="The Broad Institute Genome Sequencing Center for Infectious Disease"/>
            <person name="Wu L."/>
            <person name="Ma J."/>
        </authorList>
    </citation>
    <scope>NUCLEOTIDE SEQUENCE [LARGE SCALE GENOMIC DNA]</scope>
    <source>
        <strain evidence="4">CCUG 2113</strain>
    </source>
</reference>
<dbReference type="SUPFAM" id="SSF53474">
    <property type="entry name" value="alpha/beta-Hydrolases"/>
    <property type="match status" value="1"/>
</dbReference>
<proteinExistence type="predicted"/>
<dbReference type="Pfam" id="PF00561">
    <property type="entry name" value="Abhydrolase_1"/>
    <property type="match status" value="1"/>
</dbReference>
<evidence type="ECO:0000313" key="4">
    <source>
        <dbReference type="Proteomes" id="UP001595693"/>
    </source>
</evidence>
<organism evidence="3 4">
    <name type="scientific">Acidovorax facilis</name>
    <dbReference type="NCBI Taxonomy" id="12917"/>
    <lineage>
        <taxon>Bacteria</taxon>
        <taxon>Pseudomonadati</taxon>
        <taxon>Pseudomonadota</taxon>
        <taxon>Betaproteobacteria</taxon>
        <taxon>Burkholderiales</taxon>
        <taxon>Comamonadaceae</taxon>
        <taxon>Acidovorax</taxon>
    </lineage>
</organism>
<dbReference type="InterPro" id="IPR029058">
    <property type="entry name" value="AB_hydrolase_fold"/>
</dbReference>
<dbReference type="PRINTS" id="PR00111">
    <property type="entry name" value="ABHYDROLASE"/>
</dbReference>
<keyword evidence="1" id="KW-0732">Signal</keyword>
<sequence>MKRWHWAGMLMLLALVLSGCATVPGTTTDTVGGRQVEFVLAGQGAPVVVFENGLGATLDWWSKVWPDAMAESRSLAYHRAGYGHSDASAQPRDGAHVVEELRALLQARNLPPPYVLVGHSLGGLYMQLFARKHPSEVAALVLVDSTHPDQVKGAGNPEHWPTWLKVVFRATTSDTAKQELAALDATGNQVSNLPVDPSVPVWVLSALRATGAPSALADDANRKRADIAHLYPGSTQVWVDSGHGIPLEKPEAVVGAVREAVRAARASRDAQKAQ</sequence>
<protein>
    <submittedName>
        <fullName evidence="3">Alpha/beta fold hydrolase</fullName>
    </submittedName>
</protein>
<feature type="domain" description="AB hydrolase-1" evidence="2">
    <location>
        <begin position="46"/>
        <end position="193"/>
    </location>
</feature>
<dbReference type="RefSeq" id="WP_055393597.1">
    <property type="nucleotide sequence ID" value="NZ_JAMXAX010000095.1"/>
</dbReference>
<feature type="signal peptide" evidence="1">
    <location>
        <begin position="1"/>
        <end position="21"/>
    </location>
</feature>
<dbReference type="InterPro" id="IPR050266">
    <property type="entry name" value="AB_hydrolase_sf"/>
</dbReference>
<feature type="chain" id="PRO_5045730838" evidence="1">
    <location>
        <begin position="22"/>
        <end position="274"/>
    </location>
</feature>
<keyword evidence="4" id="KW-1185">Reference proteome</keyword>